<gene>
    <name evidence="1" type="ORF">DYI25_17580</name>
</gene>
<name>A0A944CR21_9BACI</name>
<comment type="caution">
    <text evidence="1">The sequence shown here is derived from an EMBL/GenBank/DDBJ whole genome shotgun (WGS) entry which is preliminary data.</text>
</comment>
<dbReference type="EMBL" id="QTKX01000003">
    <property type="protein sequence ID" value="MBS8266238.1"/>
    <property type="molecule type" value="Genomic_DNA"/>
</dbReference>
<proteinExistence type="predicted"/>
<evidence type="ECO:0000313" key="1">
    <source>
        <dbReference type="EMBL" id="MBS8266238.1"/>
    </source>
</evidence>
<organism evidence="1 2">
    <name type="scientific">Mesobacillus boroniphilus</name>
    <dbReference type="NCBI Taxonomy" id="308892"/>
    <lineage>
        <taxon>Bacteria</taxon>
        <taxon>Bacillati</taxon>
        <taxon>Bacillota</taxon>
        <taxon>Bacilli</taxon>
        <taxon>Bacillales</taxon>
        <taxon>Bacillaceae</taxon>
        <taxon>Mesobacillus</taxon>
    </lineage>
</organism>
<reference evidence="1 2" key="1">
    <citation type="journal article" date="2021" name="Microorganisms">
        <title>Bacterial Dimethylsulfoniopropionate Biosynthesis in the East China Sea.</title>
        <authorList>
            <person name="Liu J."/>
            <person name="Zhang Y."/>
            <person name="Liu J."/>
            <person name="Zhong H."/>
            <person name="Williams B.T."/>
            <person name="Zheng Y."/>
            <person name="Curson A.R.J."/>
            <person name="Sun C."/>
            <person name="Sun H."/>
            <person name="Song D."/>
            <person name="Wagner Mackenzie B."/>
            <person name="Bermejo Martinez A."/>
            <person name="Todd J.D."/>
            <person name="Zhang X.H."/>
        </authorList>
    </citation>
    <scope>NUCLEOTIDE SEQUENCE [LARGE SCALE GENOMIC DNA]</scope>
    <source>
        <strain evidence="1 2">ESS08</strain>
    </source>
</reference>
<protein>
    <submittedName>
        <fullName evidence="1">Uncharacterized protein</fullName>
    </submittedName>
</protein>
<keyword evidence="2" id="KW-1185">Reference proteome</keyword>
<accession>A0A944CR21</accession>
<dbReference type="Proteomes" id="UP000761411">
    <property type="component" value="Unassembled WGS sequence"/>
</dbReference>
<evidence type="ECO:0000313" key="2">
    <source>
        <dbReference type="Proteomes" id="UP000761411"/>
    </source>
</evidence>
<dbReference type="AlphaFoldDB" id="A0A944CR21"/>
<sequence length="70" mass="8833">MNTQKIDRNIARLNQHDWFKKIYDDEKYRRLFFVNRHVRAYLQSSIRVNRMIRNIDSRQELLRLLEKQLK</sequence>